<dbReference type="InterPro" id="IPR036910">
    <property type="entry name" value="HMG_box_dom_sf"/>
</dbReference>
<comment type="caution">
    <text evidence="4">The sequence shown here is derived from an EMBL/GenBank/DDBJ whole genome shotgun (WGS) entry which is preliminary data.</text>
</comment>
<keyword evidence="5" id="KW-1185">Reference proteome</keyword>
<gene>
    <name evidence="4" type="ORF">ACH5RR_029572</name>
</gene>
<dbReference type="CDD" id="cd22005">
    <property type="entry name" value="HMG-box_AtHMGB1-like"/>
    <property type="match status" value="1"/>
</dbReference>
<keyword evidence="1" id="KW-0238">DNA-binding</keyword>
<dbReference type="EMBL" id="JBJUIK010000012">
    <property type="protein sequence ID" value="KAL3510171.1"/>
    <property type="molecule type" value="Genomic_DNA"/>
</dbReference>
<dbReference type="AlphaFoldDB" id="A0ABD2YS13"/>
<evidence type="ECO:0000259" key="3">
    <source>
        <dbReference type="PROSITE" id="PS50118"/>
    </source>
</evidence>
<keyword evidence="1" id="KW-0539">Nucleus</keyword>
<evidence type="ECO:0000313" key="4">
    <source>
        <dbReference type="EMBL" id="KAL3510171.1"/>
    </source>
</evidence>
<feature type="domain" description="HMG box" evidence="3">
    <location>
        <begin position="117"/>
        <end position="186"/>
    </location>
</feature>
<dbReference type="SUPFAM" id="SSF47095">
    <property type="entry name" value="HMG-box"/>
    <property type="match status" value="1"/>
</dbReference>
<dbReference type="InterPro" id="IPR009071">
    <property type="entry name" value="HMG_box_dom"/>
</dbReference>
<dbReference type="PANTHER" id="PTHR47658:SF1">
    <property type="entry name" value="MEIOSIS INITIATOR PROTEIN"/>
    <property type="match status" value="1"/>
</dbReference>
<dbReference type="Gene3D" id="1.10.30.10">
    <property type="entry name" value="High mobility group box domain"/>
    <property type="match status" value="1"/>
</dbReference>
<evidence type="ECO:0000256" key="1">
    <source>
        <dbReference type="PROSITE-ProRule" id="PRU00267"/>
    </source>
</evidence>
<dbReference type="PROSITE" id="PS50118">
    <property type="entry name" value="HMG_BOX_2"/>
    <property type="match status" value="1"/>
</dbReference>
<dbReference type="GO" id="GO:0005634">
    <property type="term" value="C:nucleus"/>
    <property type="evidence" value="ECO:0007669"/>
    <property type="project" value="UniProtKB-UniRule"/>
</dbReference>
<feature type="region of interest" description="Disordered" evidence="2">
    <location>
        <begin position="177"/>
        <end position="209"/>
    </location>
</feature>
<proteinExistence type="predicted"/>
<feature type="DNA-binding region" description="HMG box" evidence="1">
    <location>
        <begin position="117"/>
        <end position="186"/>
    </location>
</feature>
<feature type="region of interest" description="Disordered" evidence="2">
    <location>
        <begin position="92"/>
        <end position="120"/>
    </location>
</feature>
<accession>A0ABD2YS13</accession>
<dbReference type="GO" id="GO:0003677">
    <property type="term" value="F:DNA binding"/>
    <property type="evidence" value="ECO:0007669"/>
    <property type="project" value="UniProtKB-UniRule"/>
</dbReference>
<protein>
    <recommendedName>
        <fullName evidence="3">HMG box domain-containing protein</fullName>
    </recommendedName>
</protein>
<evidence type="ECO:0000313" key="5">
    <source>
        <dbReference type="Proteomes" id="UP001630127"/>
    </source>
</evidence>
<dbReference type="Proteomes" id="UP001630127">
    <property type="component" value="Unassembled WGS sequence"/>
</dbReference>
<reference evidence="4 5" key="1">
    <citation type="submission" date="2024-11" db="EMBL/GenBank/DDBJ databases">
        <title>A near-complete genome assembly of Cinchona calisaya.</title>
        <authorList>
            <person name="Lian D.C."/>
            <person name="Zhao X.W."/>
            <person name="Wei L."/>
        </authorList>
    </citation>
    <scope>NUCLEOTIDE SEQUENCE [LARGE SCALE GENOMIC DNA]</scope>
    <source>
        <tissue evidence="4">Nenye</tissue>
    </source>
</reference>
<sequence>MAGGGRLRKRVEVQKESFSSSPSAATANNNGNAAFSALLRAKDGSAFTRCGECNRNVPVAIINMHDCSADAKIKMNLEAQVVEKVTEVKKKMAEKRKASTTEPMAKKGKKAKDPSAPKRPPTAFFIFMEDFRKSFKEANPDCKSVATVAKEGGEKWKAMTEEEKKHYVDRAAELKAEYEKAKSTDNGAENEDGEYSAEKEGQEIVVNDE</sequence>
<evidence type="ECO:0000256" key="2">
    <source>
        <dbReference type="SAM" id="MobiDB-lite"/>
    </source>
</evidence>
<organism evidence="4 5">
    <name type="scientific">Cinchona calisaya</name>
    <dbReference type="NCBI Taxonomy" id="153742"/>
    <lineage>
        <taxon>Eukaryota</taxon>
        <taxon>Viridiplantae</taxon>
        <taxon>Streptophyta</taxon>
        <taxon>Embryophyta</taxon>
        <taxon>Tracheophyta</taxon>
        <taxon>Spermatophyta</taxon>
        <taxon>Magnoliopsida</taxon>
        <taxon>eudicotyledons</taxon>
        <taxon>Gunneridae</taxon>
        <taxon>Pentapetalae</taxon>
        <taxon>asterids</taxon>
        <taxon>lamiids</taxon>
        <taxon>Gentianales</taxon>
        <taxon>Rubiaceae</taxon>
        <taxon>Cinchonoideae</taxon>
        <taxon>Cinchoneae</taxon>
        <taxon>Cinchona</taxon>
    </lineage>
</organism>
<feature type="compositionally biased region" description="Low complexity" evidence="2">
    <location>
        <begin position="17"/>
        <end position="29"/>
    </location>
</feature>
<name>A0ABD2YS13_9GENT</name>
<dbReference type="SMART" id="SM00398">
    <property type="entry name" value="HMG"/>
    <property type="match status" value="1"/>
</dbReference>
<dbReference type="Pfam" id="PF00505">
    <property type="entry name" value="HMG_box"/>
    <property type="match status" value="1"/>
</dbReference>
<feature type="region of interest" description="Disordered" evidence="2">
    <location>
        <begin position="1"/>
        <end position="29"/>
    </location>
</feature>
<dbReference type="PANTHER" id="PTHR47658">
    <property type="entry name" value="HIGH MOBILITY GROUP B PROTEIN 12-RELATED"/>
    <property type="match status" value="1"/>
</dbReference>